<protein>
    <submittedName>
        <fullName evidence="1">Uncharacterized protein</fullName>
    </submittedName>
</protein>
<reference evidence="1" key="1">
    <citation type="submission" date="2018-02" db="EMBL/GenBank/DDBJ databases">
        <title>Rhizophora mucronata_Transcriptome.</title>
        <authorList>
            <person name="Meera S.P."/>
            <person name="Sreeshan A."/>
            <person name="Augustine A."/>
        </authorList>
    </citation>
    <scope>NUCLEOTIDE SEQUENCE</scope>
    <source>
        <tissue evidence="1">Leaf</tissue>
    </source>
</reference>
<organism evidence="1">
    <name type="scientific">Rhizophora mucronata</name>
    <name type="common">Asiatic mangrove</name>
    <dbReference type="NCBI Taxonomy" id="61149"/>
    <lineage>
        <taxon>Eukaryota</taxon>
        <taxon>Viridiplantae</taxon>
        <taxon>Streptophyta</taxon>
        <taxon>Embryophyta</taxon>
        <taxon>Tracheophyta</taxon>
        <taxon>Spermatophyta</taxon>
        <taxon>Magnoliopsida</taxon>
        <taxon>eudicotyledons</taxon>
        <taxon>Gunneridae</taxon>
        <taxon>Pentapetalae</taxon>
        <taxon>rosids</taxon>
        <taxon>fabids</taxon>
        <taxon>Malpighiales</taxon>
        <taxon>Rhizophoraceae</taxon>
        <taxon>Rhizophora</taxon>
    </lineage>
</organism>
<accession>A0A2P2PH44</accession>
<dbReference type="AlphaFoldDB" id="A0A2P2PH44"/>
<proteinExistence type="predicted"/>
<name>A0A2P2PH44_RHIMU</name>
<dbReference type="EMBL" id="GGEC01073539">
    <property type="protein sequence ID" value="MBX54023.1"/>
    <property type="molecule type" value="Transcribed_RNA"/>
</dbReference>
<sequence>MAHIYLSLSSAIMYNFKFPRK</sequence>
<evidence type="ECO:0000313" key="1">
    <source>
        <dbReference type="EMBL" id="MBX54023.1"/>
    </source>
</evidence>